<dbReference type="InterPro" id="IPR008936">
    <property type="entry name" value="Rho_GTPase_activation_prot"/>
</dbReference>
<evidence type="ECO:0000313" key="3">
    <source>
        <dbReference type="EMBL" id="KAG9478076.1"/>
    </source>
</evidence>
<dbReference type="PANTHER" id="PTHR12635:SF16">
    <property type="entry name" value="RHO GTPASE ACTIVATING PROTEIN 36"/>
    <property type="match status" value="1"/>
</dbReference>
<protein>
    <recommendedName>
        <fullName evidence="2">Rho-GAP domain-containing protein</fullName>
    </recommendedName>
</protein>
<dbReference type="GO" id="GO:0005096">
    <property type="term" value="F:GTPase activator activity"/>
    <property type="evidence" value="ECO:0007669"/>
    <property type="project" value="UniProtKB-KW"/>
</dbReference>
<dbReference type="PANTHER" id="PTHR12635">
    <property type="entry name" value="RHO-GTPASE-ACTIVATING PROTEIN 6 FAMILY MEMBER"/>
    <property type="match status" value="1"/>
</dbReference>
<gene>
    <name evidence="3" type="ORF">GDO78_013202</name>
</gene>
<dbReference type="Gene3D" id="1.10.555.10">
    <property type="entry name" value="Rho GTPase activation protein"/>
    <property type="match status" value="1"/>
</dbReference>
<dbReference type="InterPro" id="IPR000198">
    <property type="entry name" value="RhoGAP_dom"/>
</dbReference>
<dbReference type="EMBL" id="WNTK01000009">
    <property type="protein sequence ID" value="KAG9478076.1"/>
    <property type="molecule type" value="Genomic_DNA"/>
</dbReference>
<dbReference type="GO" id="GO:0007165">
    <property type="term" value="P:signal transduction"/>
    <property type="evidence" value="ECO:0007669"/>
    <property type="project" value="InterPro"/>
</dbReference>
<name>A0A8J6F0H0_ELECQ</name>
<keyword evidence="4" id="KW-1185">Reference proteome</keyword>
<dbReference type="Proteomes" id="UP000770717">
    <property type="component" value="Unassembled WGS sequence"/>
</dbReference>
<dbReference type="OrthoDB" id="10024839at2759"/>
<keyword evidence="1" id="KW-0343">GTPase activation</keyword>
<dbReference type="SMART" id="SM00324">
    <property type="entry name" value="RhoGAP"/>
    <property type="match status" value="1"/>
</dbReference>
<comment type="caution">
    <text evidence="3">The sequence shown here is derived from an EMBL/GenBank/DDBJ whole genome shotgun (WGS) entry which is preliminary data.</text>
</comment>
<feature type="domain" description="Rho-GAP" evidence="2">
    <location>
        <begin position="176"/>
        <end position="372"/>
    </location>
</feature>
<accession>A0A8J6F0H0</accession>
<dbReference type="Pfam" id="PF00620">
    <property type="entry name" value="RhoGAP"/>
    <property type="match status" value="1"/>
</dbReference>
<evidence type="ECO:0000259" key="2">
    <source>
        <dbReference type="PROSITE" id="PS50238"/>
    </source>
</evidence>
<proteinExistence type="predicted"/>
<dbReference type="PROSITE" id="PS50238">
    <property type="entry name" value="RHOGAP"/>
    <property type="match status" value="1"/>
</dbReference>
<sequence>MSEAAVHFPAVHLQSLSELERFRLQAIALYTLQQRGLCNNIKPGYQNAKKIVKGRHERKDTPHGLFGVTLSDVITQDRVERQRILPVRNRRACPEVESSVLSFLVQTQRASNPGALLDLPLSSVFRDGTTQTKRRGALSVDSVRELGAGDDRLLEALQLSHPAELRSQEEDNNLCLSLNPLYKQVPRIVESCCSHIEKYGLQTVGIFRIGSSKKRVEQLREEFAISGDMLLGDDTCVHDVSAVLKAFLRDLKEPLLPWELYTAFIQSADMNQDEQLLILQLLICTLSPCNADTLLRILQLLNKVSLYEKDTVEHTGEQIPGNKMSVANLATIFGPNLLQNEKGLVSEMQSFQDSAAQIKVTEMLILHYQELYTVVVARKSSANTSAAGSTYT</sequence>
<dbReference type="AlphaFoldDB" id="A0A8J6F0H0"/>
<reference evidence="3" key="1">
    <citation type="thesis" date="2020" institute="ProQuest LLC" country="789 East Eisenhower Parkway, Ann Arbor, MI, USA">
        <title>Comparative Genomics and Chromosome Evolution.</title>
        <authorList>
            <person name="Mudd A.B."/>
        </authorList>
    </citation>
    <scope>NUCLEOTIDE SEQUENCE</scope>
    <source>
        <strain evidence="3">HN-11 Male</strain>
        <tissue evidence="3">Kidney and liver</tissue>
    </source>
</reference>
<organism evidence="3 4">
    <name type="scientific">Eleutherodactylus coqui</name>
    <name type="common">Puerto Rican coqui</name>
    <dbReference type="NCBI Taxonomy" id="57060"/>
    <lineage>
        <taxon>Eukaryota</taxon>
        <taxon>Metazoa</taxon>
        <taxon>Chordata</taxon>
        <taxon>Craniata</taxon>
        <taxon>Vertebrata</taxon>
        <taxon>Euteleostomi</taxon>
        <taxon>Amphibia</taxon>
        <taxon>Batrachia</taxon>
        <taxon>Anura</taxon>
        <taxon>Neobatrachia</taxon>
        <taxon>Hyloidea</taxon>
        <taxon>Eleutherodactylidae</taxon>
        <taxon>Eleutherodactylinae</taxon>
        <taxon>Eleutherodactylus</taxon>
        <taxon>Eleutherodactylus</taxon>
    </lineage>
</organism>
<evidence type="ECO:0000256" key="1">
    <source>
        <dbReference type="ARBA" id="ARBA00022468"/>
    </source>
</evidence>
<dbReference type="SUPFAM" id="SSF48350">
    <property type="entry name" value="GTPase activation domain, GAP"/>
    <property type="match status" value="1"/>
</dbReference>
<dbReference type="InterPro" id="IPR037863">
    <property type="entry name" value="RHOGAP6/36"/>
</dbReference>
<evidence type="ECO:0000313" key="4">
    <source>
        <dbReference type="Proteomes" id="UP000770717"/>
    </source>
</evidence>